<protein>
    <submittedName>
        <fullName evidence="4">Putative initiator tRNA phosphoribosyl transferase</fullName>
    </submittedName>
</protein>
<evidence type="ECO:0000259" key="2">
    <source>
        <dbReference type="Pfam" id="PF04179"/>
    </source>
</evidence>
<feature type="domain" description="Rit1 N-terminal" evidence="3">
    <location>
        <begin position="4"/>
        <end position="294"/>
    </location>
</feature>
<dbReference type="STRING" id="77044.A0A1W2TAP5"/>
<dbReference type="GO" id="GO:0019988">
    <property type="term" value="P:charged-tRNA amino acid modification"/>
    <property type="evidence" value="ECO:0007669"/>
    <property type="project" value="InterPro"/>
</dbReference>
<dbReference type="InterPro" id="IPR033449">
    <property type="entry name" value="Rit1_N"/>
</dbReference>
<dbReference type="EMBL" id="DF977673">
    <property type="protein sequence ID" value="GAP82597.2"/>
    <property type="molecule type" value="Genomic_DNA"/>
</dbReference>
<dbReference type="PANTHER" id="PTHR31811:SF0">
    <property type="entry name" value="TRNA A64-2'-O-RIBOSYLPHOSPHATE TRANSFERASE"/>
    <property type="match status" value="1"/>
</dbReference>
<proteinExistence type="predicted"/>
<name>A0A1W2TAP5_ROSNE</name>
<feature type="domain" description="Rit1 DUSP-like" evidence="2">
    <location>
        <begin position="366"/>
        <end position="501"/>
    </location>
</feature>
<dbReference type="Pfam" id="PF04179">
    <property type="entry name" value="Init_tRNA_PT"/>
    <property type="match status" value="1"/>
</dbReference>
<dbReference type="AlphaFoldDB" id="A0A1W2TAP5"/>
<dbReference type="GO" id="GO:0043399">
    <property type="term" value="F:tRNA adenosine(64)-2'-O-ribosylphosphate transferase activity"/>
    <property type="evidence" value="ECO:0007669"/>
    <property type="project" value="InterPro"/>
</dbReference>
<dbReference type="PIRSF" id="PIRSF007747">
    <property type="entry name" value="Ribosyl_Ptfrase"/>
    <property type="match status" value="1"/>
</dbReference>
<keyword evidence="5" id="KW-1185">Reference proteome</keyword>
<sequence>MAIRLRSIRRDADFVEAAARAFGGRPVVANERCGSWYVAPGRRAGSAYFKSTDGHAGQWNFSARRLNLQLLPLIGRHDGCVLVDSTRRGKRMPDALSKTVPIWCCVLNRVLFPADADGDGDGDGEEEEKKDRADAAARRYHHALYTPPGVVSPSEHARAEARIPEHVAALRALGVLDAAALRRHISKPLRPVWVTPDSPLASSSPEEESAGVGAVIFEDAHPVICCTSSRRVDPDDDDDDDGGGGGGEAGYVQGAADDAENWALGLTAPLFWAHADALLAAPEAELPDLVRALVAADRTAAAAAAVETREEEEDDALCVAGCIYVRRLPASRDDDDKAMTTTMTCTVALVPRTTDRDTWARGPARIEVGLGAQPKLAGRRLRAALGVICDFVGAYLAQRRRQQQQSDDDGSGSGGGDGDGLKRVLVACETGRDLSVGVALALACRFLDDGGRYCPGAAAATAGGGRGVTKALVRTRLARIMLASPDANPSRTTLQSVNSYLMG</sequence>
<dbReference type="InterPro" id="IPR033421">
    <property type="entry name" value="Rit1_DUSP-like"/>
</dbReference>
<feature type="region of interest" description="Disordered" evidence="1">
    <location>
        <begin position="228"/>
        <end position="252"/>
    </location>
</feature>
<keyword evidence="4" id="KW-0808">Transferase</keyword>
<dbReference type="InterPro" id="IPR007306">
    <property type="entry name" value="Rit1"/>
</dbReference>
<evidence type="ECO:0000256" key="1">
    <source>
        <dbReference type="SAM" id="MobiDB-lite"/>
    </source>
</evidence>
<gene>
    <name evidence="4" type="ORF">SAMD00023353_22800010</name>
</gene>
<dbReference type="Pfam" id="PF17184">
    <property type="entry name" value="Rit1_C"/>
    <property type="match status" value="1"/>
</dbReference>
<dbReference type="OMA" id="VWISRRT"/>
<dbReference type="PANTHER" id="PTHR31811">
    <property type="entry name" value="TRNA A64-2'-O-RIBOSYLPHOSPHATE TRANSFERASE"/>
    <property type="match status" value="1"/>
</dbReference>
<evidence type="ECO:0000259" key="3">
    <source>
        <dbReference type="Pfam" id="PF17184"/>
    </source>
</evidence>
<evidence type="ECO:0000313" key="5">
    <source>
        <dbReference type="Proteomes" id="UP000054516"/>
    </source>
</evidence>
<reference evidence="4" key="1">
    <citation type="submission" date="2016-03" db="EMBL/GenBank/DDBJ databases">
        <title>Draft genome sequence of Rosellinia necatrix.</title>
        <authorList>
            <person name="Kanematsu S."/>
        </authorList>
    </citation>
    <scope>NUCLEOTIDE SEQUENCE [LARGE SCALE GENOMIC DNA]</scope>
    <source>
        <strain evidence="4">W97</strain>
    </source>
</reference>
<dbReference type="OrthoDB" id="45256at2759"/>
<organism evidence="4">
    <name type="scientific">Rosellinia necatrix</name>
    <name type="common">White root-rot fungus</name>
    <dbReference type="NCBI Taxonomy" id="77044"/>
    <lineage>
        <taxon>Eukaryota</taxon>
        <taxon>Fungi</taxon>
        <taxon>Dikarya</taxon>
        <taxon>Ascomycota</taxon>
        <taxon>Pezizomycotina</taxon>
        <taxon>Sordariomycetes</taxon>
        <taxon>Xylariomycetidae</taxon>
        <taxon>Xylariales</taxon>
        <taxon>Xylariaceae</taxon>
        <taxon>Rosellinia</taxon>
    </lineage>
</organism>
<accession>A0A1W2TAP5</accession>
<dbReference type="Proteomes" id="UP000054516">
    <property type="component" value="Unassembled WGS sequence"/>
</dbReference>
<evidence type="ECO:0000313" key="4">
    <source>
        <dbReference type="EMBL" id="GAP82597.2"/>
    </source>
</evidence>
<dbReference type="GO" id="GO:0005737">
    <property type="term" value="C:cytoplasm"/>
    <property type="evidence" value="ECO:0007669"/>
    <property type="project" value="TreeGrafter"/>
</dbReference>